<comment type="caution">
    <text evidence="2">The sequence shown here is derived from an EMBL/GenBank/DDBJ whole genome shotgun (WGS) entry which is preliminary data.</text>
</comment>
<proteinExistence type="predicted"/>
<evidence type="ECO:0000313" key="3">
    <source>
        <dbReference type="Proteomes" id="UP000784700"/>
    </source>
</evidence>
<keyword evidence="1" id="KW-0812">Transmembrane</keyword>
<feature type="transmembrane region" description="Helical" evidence="1">
    <location>
        <begin position="14"/>
        <end position="32"/>
    </location>
</feature>
<dbReference type="Proteomes" id="UP000784700">
    <property type="component" value="Unassembled WGS sequence"/>
</dbReference>
<dbReference type="AlphaFoldDB" id="A0A9Q8ILW6"/>
<dbReference type="EMBL" id="QUBG01000005">
    <property type="protein sequence ID" value="TPR43466.1"/>
    <property type="molecule type" value="Genomic_DNA"/>
</dbReference>
<name>A0A9Q8ILW6_9LACO</name>
<protein>
    <submittedName>
        <fullName evidence="2">Uncharacterized protein</fullName>
    </submittedName>
</protein>
<gene>
    <name evidence="2" type="ORF">DY130_05480</name>
</gene>
<evidence type="ECO:0000313" key="2">
    <source>
        <dbReference type="EMBL" id="TPR43466.1"/>
    </source>
</evidence>
<keyword evidence="1" id="KW-1133">Transmembrane helix</keyword>
<organism evidence="2 3">
    <name type="scientific">Apilactobacillus micheneri</name>
    <dbReference type="NCBI Taxonomy" id="1899430"/>
    <lineage>
        <taxon>Bacteria</taxon>
        <taxon>Bacillati</taxon>
        <taxon>Bacillota</taxon>
        <taxon>Bacilli</taxon>
        <taxon>Lactobacillales</taxon>
        <taxon>Lactobacillaceae</taxon>
        <taxon>Apilactobacillus</taxon>
    </lineage>
</organism>
<feature type="transmembrane region" description="Helical" evidence="1">
    <location>
        <begin position="82"/>
        <end position="105"/>
    </location>
</feature>
<feature type="transmembrane region" description="Helical" evidence="1">
    <location>
        <begin position="125"/>
        <end position="147"/>
    </location>
</feature>
<feature type="transmembrane region" description="Helical" evidence="1">
    <location>
        <begin position="159"/>
        <end position="183"/>
    </location>
</feature>
<feature type="transmembrane region" description="Helical" evidence="1">
    <location>
        <begin position="44"/>
        <end position="62"/>
    </location>
</feature>
<accession>A0A9Q8ILW6</accession>
<evidence type="ECO:0000256" key="1">
    <source>
        <dbReference type="SAM" id="Phobius"/>
    </source>
</evidence>
<dbReference type="RefSeq" id="WP_140924301.1">
    <property type="nucleotide sequence ID" value="NZ_QUBJ01000003.1"/>
</dbReference>
<keyword evidence="1" id="KW-0472">Membrane</keyword>
<feature type="transmembrane region" description="Helical" evidence="1">
    <location>
        <begin position="216"/>
        <end position="234"/>
    </location>
</feature>
<sequence length="244" mass="28428">MKELALYKNLIKRYLFYLLIFSSIFFINNLFFNNMPIIEMISSISNYIFFYMALIFSFNYYLFKIFIANGISRQKLYKIKIYLLLSFSIIINMIGFIINLFKFNILDKTHYGLYYQLYFHFFNSYTINIISMFIVGLISIMLVILLINTLGTLLSIFNVIGKIITFICTYFVLTIILSSIGIYSELLGGSNNVQYIFALITGLNSATRNGYNGNPINISITFIICIIVLLIINYKLTKITQVRK</sequence>
<reference evidence="2" key="1">
    <citation type="submission" date="2018-08" db="EMBL/GenBank/DDBJ databases">
        <title>Comparative genomics of wild bee and flower associated Lactobacillus reveals potential adaptation to the bee host.</title>
        <authorList>
            <person name="Vuong H.Q."/>
            <person name="Mcfrederick Q.S."/>
        </authorList>
    </citation>
    <scope>NUCLEOTIDE SEQUENCE</scope>
    <source>
        <strain evidence="2">HV_63</strain>
    </source>
</reference>